<reference evidence="2 3" key="1">
    <citation type="journal article" date="2013" name="PLoS ONE">
        <title>Lactobacillus paracasei comparative genomics: towards species pan-genome definition and exploitation of diversity.</title>
        <authorList>
            <person name="Smokvina T."/>
            <person name="Wels M."/>
            <person name="Polka J."/>
            <person name="Chervaux C."/>
            <person name="Brisse S."/>
            <person name="Boekhorst J."/>
            <person name="van Hylckama Vlieg J.E."/>
            <person name="Siezen R.J."/>
        </authorList>
    </citation>
    <scope>NUCLEOTIDE SEQUENCE [LARGE SCALE GENOMIC DNA]</scope>
    <source>
        <strain evidence="2 3">Lpp71</strain>
    </source>
</reference>
<evidence type="ECO:0000313" key="2">
    <source>
        <dbReference type="EMBL" id="EPC76693.1"/>
    </source>
</evidence>
<comment type="caution">
    <text evidence="2">The sequence shown here is derived from an EMBL/GenBank/DDBJ whole genome shotgun (WGS) entry which is preliminary data.</text>
</comment>
<keyword evidence="1" id="KW-0472">Membrane</keyword>
<protein>
    <submittedName>
        <fullName evidence="2">Type II secretory pathway/competence component</fullName>
    </submittedName>
</protein>
<evidence type="ECO:0000313" key="3">
    <source>
        <dbReference type="Proteomes" id="UP000014252"/>
    </source>
</evidence>
<evidence type="ECO:0000256" key="1">
    <source>
        <dbReference type="SAM" id="Phobius"/>
    </source>
</evidence>
<accession>A0A8E0IT88</accession>
<dbReference type="Proteomes" id="UP000014252">
    <property type="component" value="Unassembled WGS sequence"/>
</dbReference>
<sequence length="47" mass="5383">GELFLQLQQRLERLVNLVQPLLFLLIGGEILLVYLQILLPLYQSFGG</sequence>
<dbReference type="AlphaFoldDB" id="A0A8E0IT88"/>
<feature type="transmembrane region" description="Helical" evidence="1">
    <location>
        <begin position="21"/>
        <end position="42"/>
    </location>
</feature>
<organism evidence="2 3">
    <name type="scientific">Lacticaseibacillus paracasei subsp. paracasei Lpp71</name>
    <dbReference type="NCBI Taxonomy" id="1256207"/>
    <lineage>
        <taxon>Bacteria</taxon>
        <taxon>Bacillati</taxon>
        <taxon>Bacillota</taxon>
        <taxon>Bacilli</taxon>
        <taxon>Lactobacillales</taxon>
        <taxon>Lactobacillaceae</taxon>
        <taxon>Lacticaseibacillus</taxon>
    </lineage>
</organism>
<name>A0A8E0IT88_LACPA</name>
<keyword evidence="1" id="KW-0812">Transmembrane</keyword>
<proteinExistence type="predicted"/>
<dbReference type="EMBL" id="ANKD01000171">
    <property type="protein sequence ID" value="EPC76693.1"/>
    <property type="molecule type" value="Genomic_DNA"/>
</dbReference>
<feature type="non-terminal residue" evidence="2">
    <location>
        <position position="1"/>
    </location>
</feature>
<keyword evidence="1" id="KW-1133">Transmembrane helix</keyword>
<gene>
    <name evidence="2" type="ORF">Lpp71_03871</name>
</gene>